<proteinExistence type="predicted"/>
<sequence length="61" mass="7031">MYAGYPKYRNKKVIANEKKEFKDTNNELFLTFDVACMTIVIIIVTIPAILPTIPIRQNISE</sequence>
<accession>A0AB33JK97</accession>
<keyword evidence="1" id="KW-1133">Transmembrane helix</keyword>
<keyword evidence="1" id="KW-0472">Membrane</keyword>
<protein>
    <submittedName>
        <fullName evidence="2">Uncharacterized protein</fullName>
    </submittedName>
</protein>
<organism evidence="2">
    <name type="scientific">Prevotella sp. GTC17262</name>
    <dbReference type="NCBI Taxonomy" id="3236797"/>
    <lineage>
        <taxon>Bacteria</taxon>
        <taxon>Pseudomonadati</taxon>
        <taxon>Bacteroidota</taxon>
        <taxon>Bacteroidia</taxon>
        <taxon>Bacteroidales</taxon>
        <taxon>Prevotellaceae</taxon>
        <taxon>Prevotella</taxon>
    </lineage>
</organism>
<dbReference type="EMBL" id="AP035789">
    <property type="protein sequence ID" value="BFO80555.1"/>
    <property type="molecule type" value="Genomic_DNA"/>
</dbReference>
<feature type="transmembrane region" description="Helical" evidence="1">
    <location>
        <begin position="28"/>
        <end position="50"/>
    </location>
</feature>
<gene>
    <name evidence="2" type="ORF">GTC17262_07460</name>
</gene>
<dbReference type="AlphaFoldDB" id="A0AB33JK97"/>
<name>A0AB33JK97_9BACT</name>
<evidence type="ECO:0000313" key="2">
    <source>
        <dbReference type="EMBL" id="BFO80555.1"/>
    </source>
</evidence>
<reference evidence="2" key="1">
    <citation type="submission" date="2024-07" db="EMBL/GenBank/DDBJ databases">
        <title>Complete genome sequence of Prevotella sp. YM-2024 GTC17262.</title>
        <authorList>
            <person name="Hayashi M."/>
            <person name="Muto Y."/>
            <person name="Tanaka K."/>
            <person name="Niwa H."/>
        </authorList>
    </citation>
    <scope>NUCLEOTIDE SEQUENCE</scope>
    <source>
        <strain evidence="2">GTC17262</strain>
    </source>
</reference>
<evidence type="ECO:0000256" key="1">
    <source>
        <dbReference type="SAM" id="Phobius"/>
    </source>
</evidence>
<keyword evidence="1" id="KW-0812">Transmembrane</keyword>